<name>A0A1D8G3L2_9ACTN</name>
<evidence type="ECO:0000256" key="2">
    <source>
        <dbReference type="SAM" id="Phobius"/>
    </source>
</evidence>
<evidence type="ECO:0000256" key="1">
    <source>
        <dbReference type="SAM" id="MobiDB-lite"/>
    </source>
</evidence>
<dbReference type="Proteomes" id="UP000095349">
    <property type="component" value="Chromosome"/>
</dbReference>
<feature type="transmembrane region" description="Helical" evidence="2">
    <location>
        <begin position="43"/>
        <end position="66"/>
    </location>
</feature>
<feature type="transmembrane region" description="Helical" evidence="2">
    <location>
        <begin position="310"/>
        <end position="331"/>
    </location>
</feature>
<dbReference type="PATRIC" id="fig|285473.5.peg.3024"/>
<proteinExistence type="predicted"/>
<reference evidence="3 4" key="1">
    <citation type="submission" date="2016-09" db="EMBL/GenBank/DDBJ databases">
        <title>Streptomyces rubrolavendulae MJM4426 Genome sequencing and assembly.</title>
        <authorList>
            <person name="Kim J.-G."/>
        </authorList>
    </citation>
    <scope>NUCLEOTIDE SEQUENCE [LARGE SCALE GENOMIC DNA]</scope>
    <source>
        <strain evidence="3 4">MJM4426</strain>
    </source>
</reference>
<keyword evidence="4" id="KW-1185">Reference proteome</keyword>
<feature type="region of interest" description="Disordered" evidence="1">
    <location>
        <begin position="1"/>
        <end position="29"/>
    </location>
</feature>
<sequence>MHPSHEDQAVKAYPEGRGVKARPGGRGRAAAGRGWARARTVGGVGAALAVTPYLLIKVVWSFGLLLPTAAMAGAGWRAVNAATAVMAAAGVGLALAFCRPWGERLPAWLVAGPVWVGTGLLVPMLPLAPVLGPAAVGRDRAAGSPDLWTYEQALVMVSLVGVAAGLPLALAGYVRARWPWALGGPLAHPESGGGTRTSRVPLAVAVAAGCVLLGGAKAYWAAGGAAGLDPDVPHLRDLWWHLLSGSTAVWALAGAWGVLVLALRRGARRVVLPMAAAWVSSGMLFSYGAYGLLALTGMQRPGPELPVAAALAREGGIVLGAAMALVLLLALRDRRRALPG</sequence>
<gene>
    <name evidence="3" type="ORF">A4G23_02894</name>
</gene>
<dbReference type="RefSeq" id="WP_203233014.1">
    <property type="nucleotide sequence ID" value="NZ_CP017316.1"/>
</dbReference>
<protein>
    <submittedName>
        <fullName evidence="3">Uncharacterized protein</fullName>
    </submittedName>
</protein>
<keyword evidence="2" id="KW-0472">Membrane</keyword>
<dbReference type="EMBL" id="CP017316">
    <property type="protein sequence ID" value="AOT60031.1"/>
    <property type="molecule type" value="Genomic_DNA"/>
</dbReference>
<keyword evidence="2" id="KW-0812">Transmembrane</keyword>
<evidence type="ECO:0000313" key="4">
    <source>
        <dbReference type="Proteomes" id="UP000095349"/>
    </source>
</evidence>
<keyword evidence="2" id="KW-1133">Transmembrane helix</keyword>
<accession>A0A1D8G3L2</accession>
<feature type="transmembrane region" description="Helical" evidence="2">
    <location>
        <begin position="240"/>
        <end position="263"/>
    </location>
</feature>
<feature type="transmembrane region" description="Helical" evidence="2">
    <location>
        <begin position="200"/>
        <end position="220"/>
    </location>
</feature>
<feature type="transmembrane region" description="Helical" evidence="2">
    <location>
        <begin position="78"/>
        <end position="98"/>
    </location>
</feature>
<dbReference type="STRING" id="285473.A4G23_02894"/>
<dbReference type="KEGG" id="srn:A4G23_02894"/>
<organism evidence="3 4">
    <name type="scientific">Streptomyces rubrolavendulae</name>
    <dbReference type="NCBI Taxonomy" id="285473"/>
    <lineage>
        <taxon>Bacteria</taxon>
        <taxon>Bacillati</taxon>
        <taxon>Actinomycetota</taxon>
        <taxon>Actinomycetes</taxon>
        <taxon>Kitasatosporales</taxon>
        <taxon>Streptomycetaceae</taxon>
        <taxon>Streptomyces</taxon>
    </lineage>
</organism>
<feature type="transmembrane region" description="Helical" evidence="2">
    <location>
        <begin position="105"/>
        <end position="125"/>
    </location>
</feature>
<dbReference type="AlphaFoldDB" id="A0A1D8G3L2"/>
<evidence type="ECO:0000313" key="3">
    <source>
        <dbReference type="EMBL" id="AOT60031.1"/>
    </source>
</evidence>
<feature type="transmembrane region" description="Helical" evidence="2">
    <location>
        <begin position="153"/>
        <end position="174"/>
    </location>
</feature>
<feature type="transmembrane region" description="Helical" evidence="2">
    <location>
        <begin position="270"/>
        <end position="290"/>
    </location>
</feature>